<proteinExistence type="predicted"/>
<feature type="compositionally biased region" description="Basic and acidic residues" evidence="1">
    <location>
        <begin position="27"/>
        <end position="41"/>
    </location>
</feature>
<dbReference type="AlphaFoldDB" id="A0A450T8E3"/>
<evidence type="ECO:0000256" key="1">
    <source>
        <dbReference type="SAM" id="MobiDB-lite"/>
    </source>
</evidence>
<feature type="transmembrane region" description="Helical" evidence="2">
    <location>
        <begin position="134"/>
        <end position="152"/>
    </location>
</feature>
<dbReference type="EMBL" id="CAADEZ010000318">
    <property type="protein sequence ID" value="VFJ62891.1"/>
    <property type="molecule type" value="Genomic_DNA"/>
</dbReference>
<sequence>MDISLLPQVEDTLNRAIPPNPETSSNNDRKPMTDHIPHKSESPPPPATSSARPAWGLLGVSALVVTLGVVLPEPWWLKVLFFALSAALGLFAAGRLMGFVPERWDKPAESASIAVITLSVAALMAWRLWGSERVTVLVVALVALAMPVPPLLRWRKRRLAPPPAAGPSHENSEEP</sequence>
<reference evidence="4" key="1">
    <citation type="submission" date="2019-02" db="EMBL/GenBank/DDBJ databases">
        <authorList>
            <person name="Gruber-Vodicka R. H."/>
            <person name="Seah K. B. B."/>
        </authorList>
    </citation>
    <scope>NUCLEOTIDE SEQUENCE</scope>
    <source>
        <strain evidence="4">BECK_BZ163</strain>
        <strain evidence="5">BECK_BZ164</strain>
        <strain evidence="3">BECK_BZ165</strain>
    </source>
</reference>
<gene>
    <name evidence="4" type="ORF">BECKFM1743A_GA0114220_103182</name>
    <name evidence="5" type="ORF">BECKFM1743B_GA0114221_103092</name>
    <name evidence="3" type="ORF">BECKFM1743C_GA0114222_103132</name>
</gene>
<keyword evidence="2" id="KW-1133">Transmembrane helix</keyword>
<name>A0A450T8E3_9GAMM</name>
<feature type="transmembrane region" description="Helical" evidence="2">
    <location>
        <begin position="54"/>
        <end position="71"/>
    </location>
</feature>
<accession>A0A450T8E3</accession>
<evidence type="ECO:0000313" key="3">
    <source>
        <dbReference type="EMBL" id="VFJ62278.1"/>
    </source>
</evidence>
<evidence type="ECO:0000313" key="4">
    <source>
        <dbReference type="EMBL" id="VFJ62891.1"/>
    </source>
</evidence>
<dbReference type="EMBL" id="CAADFA010000313">
    <property type="protein sequence ID" value="VFJ62278.1"/>
    <property type="molecule type" value="Genomic_DNA"/>
</dbReference>
<keyword evidence="2" id="KW-0472">Membrane</keyword>
<feature type="transmembrane region" description="Helical" evidence="2">
    <location>
        <begin position="110"/>
        <end position="128"/>
    </location>
</feature>
<protein>
    <submittedName>
        <fullName evidence="4">Uncharacterized protein</fullName>
    </submittedName>
</protein>
<evidence type="ECO:0000256" key="2">
    <source>
        <dbReference type="SAM" id="Phobius"/>
    </source>
</evidence>
<feature type="region of interest" description="Disordered" evidence="1">
    <location>
        <begin position="1"/>
        <end position="50"/>
    </location>
</feature>
<evidence type="ECO:0000313" key="5">
    <source>
        <dbReference type="EMBL" id="VFK14146.1"/>
    </source>
</evidence>
<feature type="transmembrane region" description="Helical" evidence="2">
    <location>
        <begin position="77"/>
        <end position="98"/>
    </location>
</feature>
<keyword evidence="2" id="KW-0812">Transmembrane</keyword>
<organism evidence="4">
    <name type="scientific">Candidatus Kentrum sp. FM</name>
    <dbReference type="NCBI Taxonomy" id="2126340"/>
    <lineage>
        <taxon>Bacteria</taxon>
        <taxon>Pseudomonadati</taxon>
        <taxon>Pseudomonadota</taxon>
        <taxon>Gammaproteobacteria</taxon>
        <taxon>Candidatus Kentrum</taxon>
    </lineage>
</organism>
<dbReference type="EMBL" id="CAADFL010000309">
    <property type="protein sequence ID" value="VFK14146.1"/>
    <property type="molecule type" value="Genomic_DNA"/>
</dbReference>